<dbReference type="PANTHER" id="PTHR46824:SF1">
    <property type="entry name" value="CALCIUM-BINDING PROTEIN CML49-RELATED"/>
    <property type="match status" value="1"/>
</dbReference>
<dbReference type="SMART" id="SM00054">
    <property type="entry name" value="EFh"/>
    <property type="match status" value="2"/>
</dbReference>
<feature type="compositionally biased region" description="Basic and acidic residues" evidence="2">
    <location>
        <begin position="52"/>
        <end position="62"/>
    </location>
</feature>
<keyword evidence="1" id="KW-0106">Calcium</keyword>
<evidence type="ECO:0000313" key="4">
    <source>
        <dbReference type="EMBL" id="THU69548.1"/>
    </source>
</evidence>
<protein>
    <recommendedName>
        <fullName evidence="3">EF-hand domain-containing protein</fullName>
    </recommendedName>
</protein>
<evidence type="ECO:0000259" key="3">
    <source>
        <dbReference type="PROSITE" id="PS50222"/>
    </source>
</evidence>
<dbReference type="InterPro" id="IPR011992">
    <property type="entry name" value="EF-hand-dom_pair"/>
</dbReference>
<feature type="region of interest" description="Disordered" evidence="2">
    <location>
        <begin position="34"/>
        <end position="69"/>
    </location>
</feature>
<dbReference type="InterPro" id="IPR044590">
    <property type="entry name" value="CML48/49/50"/>
</dbReference>
<dbReference type="PROSITE" id="PS00018">
    <property type="entry name" value="EF_HAND_1"/>
    <property type="match status" value="2"/>
</dbReference>
<accession>A0A4S8K458</accession>
<sequence>MAGYPPCSGYPPYGAPPGNPYGAHPSYGVAQPPYASTLPYGAPAPTPSAPPAEEKPPKEGKAHGYGGYGQPAGYYGHPPPAASAPPPPLGSYGAGPFAALLPSVFPPGTDPNVVACFQAADRDGSGFIDDKELQQALSSYNQSFSLRTVHLLMYLFTSSNVRKIGPKEFSAVFYSLQNWRAIFERFDRDRSGKIDTSELREALLSLGFVVSPTVLDLLVAKFDKSRGKSKAIEYDNFIECCLTVKGLTEKFKEKDTQYSGSATFTYESFMLTVLPFLIS</sequence>
<evidence type="ECO:0000256" key="2">
    <source>
        <dbReference type="SAM" id="MobiDB-lite"/>
    </source>
</evidence>
<dbReference type="EMBL" id="PYDT01000002">
    <property type="protein sequence ID" value="THU69548.1"/>
    <property type="molecule type" value="Genomic_DNA"/>
</dbReference>
<dbReference type="PANTHER" id="PTHR46824">
    <property type="entry name" value="CALCIUM-BINDING PROTEIN CML48-RELATED"/>
    <property type="match status" value="1"/>
</dbReference>
<dbReference type="GO" id="GO:0005509">
    <property type="term" value="F:calcium ion binding"/>
    <property type="evidence" value="ECO:0007669"/>
    <property type="project" value="InterPro"/>
</dbReference>
<reference evidence="4 5" key="1">
    <citation type="journal article" date="2019" name="Nat. Plants">
        <title>Genome sequencing of Musa balbisiana reveals subgenome evolution and function divergence in polyploid bananas.</title>
        <authorList>
            <person name="Yao X."/>
        </authorList>
    </citation>
    <scope>NUCLEOTIDE SEQUENCE [LARGE SCALE GENOMIC DNA]</scope>
    <source>
        <strain evidence="5">cv. DH-PKW</strain>
        <tissue evidence="4">Leaves</tissue>
    </source>
</reference>
<keyword evidence="5" id="KW-1185">Reference proteome</keyword>
<feature type="domain" description="EF-hand" evidence="3">
    <location>
        <begin position="108"/>
        <end position="143"/>
    </location>
</feature>
<dbReference type="Proteomes" id="UP000317650">
    <property type="component" value="Chromosome 8"/>
</dbReference>
<organism evidence="4 5">
    <name type="scientific">Musa balbisiana</name>
    <name type="common">Banana</name>
    <dbReference type="NCBI Taxonomy" id="52838"/>
    <lineage>
        <taxon>Eukaryota</taxon>
        <taxon>Viridiplantae</taxon>
        <taxon>Streptophyta</taxon>
        <taxon>Embryophyta</taxon>
        <taxon>Tracheophyta</taxon>
        <taxon>Spermatophyta</taxon>
        <taxon>Magnoliopsida</taxon>
        <taxon>Liliopsida</taxon>
        <taxon>Zingiberales</taxon>
        <taxon>Musaceae</taxon>
        <taxon>Musa</taxon>
    </lineage>
</organism>
<dbReference type="InterPro" id="IPR002048">
    <property type="entry name" value="EF_hand_dom"/>
</dbReference>
<dbReference type="AlphaFoldDB" id="A0A4S8K458"/>
<name>A0A4S8K458_MUSBA</name>
<proteinExistence type="predicted"/>
<comment type="caution">
    <text evidence="4">The sequence shown here is derived from an EMBL/GenBank/DDBJ whole genome shotgun (WGS) entry which is preliminary data.</text>
</comment>
<feature type="domain" description="EF-hand" evidence="3">
    <location>
        <begin position="174"/>
        <end position="209"/>
    </location>
</feature>
<dbReference type="Gene3D" id="1.10.238.10">
    <property type="entry name" value="EF-hand"/>
    <property type="match status" value="1"/>
</dbReference>
<dbReference type="Pfam" id="PF13499">
    <property type="entry name" value="EF-hand_7"/>
    <property type="match status" value="1"/>
</dbReference>
<dbReference type="SUPFAM" id="SSF47473">
    <property type="entry name" value="EF-hand"/>
    <property type="match status" value="1"/>
</dbReference>
<evidence type="ECO:0000313" key="5">
    <source>
        <dbReference type="Proteomes" id="UP000317650"/>
    </source>
</evidence>
<dbReference type="STRING" id="52838.A0A4S8K458"/>
<dbReference type="Pfam" id="PF13202">
    <property type="entry name" value="EF-hand_5"/>
    <property type="match status" value="1"/>
</dbReference>
<evidence type="ECO:0000256" key="1">
    <source>
        <dbReference type="ARBA" id="ARBA00022837"/>
    </source>
</evidence>
<dbReference type="PROSITE" id="PS50222">
    <property type="entry name" value="EF_HAND_2"/>
    <property type="match status" value="2"/>
</dbReference>
<dbReference type="CDD" id="cd16180">
    <property type="entry name" value="EFh_PEF_Group_I"/>
    <property type="match status" value="1"/>
</dbReference>
<dbReference type="InterPro" id="IPR018247">
    <property type="entry name" value="EF_Hand_1_Ca_BS"/>
</dbReference>
<gene>
    <name evidence="4" type="ORF">C4D60_Mb08t15570</name>
</gene>